<keyword evidence="2" id="KW-0812">Transmembrane</keyword>
<sequence length="132" mass="14036">MEHEGSGGSGGSAGLLQQILSLKLVPRVGNGTLCPNSTSLCSFPDAPGSDWDPKELRKRSPLLVWGEMRLAPEARAGRTAFAARTLNRPGRAEGPNAAIALPWALVSPQRPQVVYRSLSPPSRCTHSASFSF</sequence>
<keyword evidence="2" id="KW-0472">Membrane</keyword>
<keyword evidence="1" id="KW-1185">Reference proteome</keyword>
<dbReference type="Proteomes" id="UP000515165">
    <property type="component" value="Chromosome 17"/>
</dbReference>
<gene>
    <name evidence="2" type="primary">TMEM170A</name>
</gene>
<name>A0A6J2F0C6_ZALCA</name>
<protein>
    <submittedName>
        <fullName evidence="2">Transmembrane protein 170A isoform X2</fullName>
    </submittedName>
</protein>
<dbReference type="CTD" id="124491"/>
<reference evidence="2" key="1">
    <citation type="submission" date="2025-08" db="UniProtKB">
        <authorList>
            <consortium name="RefSeq"/>
        </authorList>
    </citation>
    <scope>IDENTIFICATION</scope>
    <source>
        <tissue evidence="2">Blood</tissue>
    </source>
</reference>
<dbReference type="AlphaFoldDB" id="A0A6J2F0C6"/>
<organism evidence="1 2">
    <name type="scientific">Zalophus californianus</name>
    <name type="common">California sealion</name>
    <dbReference type="NCBI Taxonomy" id="9704"/>
    <lineage>
        <taxon>Eukaryota</taxon>
        <taxon>Metazoa</taxon>
        <taxon>Chordata</taxon>
        <taxon>Craniata</taxon>
        <taxon>Vertebrata</taxon>
        <taxon>Euteleostomi</taxon>
        <taxon>Mammalia</taxon>
        <taxon>Eutheria</taxon>
        <taxon>Laurasiatheria</taxon>
        <taxon>Carnivora</taxon>
        <taxon>Caniformia</taxon>
        <taxon>Pinnipedia</taxon>
        <taxon>Otariidae</taxon>
        <taxon>Zalophus</taxon>
    </lineage>
</organism>
<dbReference type="RefSeq" id="XP_027474599.1">
    <property type="nucleotide sequence ID" value="XM_027618798.2"/>
</dbReference>
<evidence type="ECO:0000313" key="2">
    <source>
        <dbReference type="RefSeq" id="XP_027474599.1"/>
    </source>
</evidence>
<evidence type="ECO:0000313" key="1">
    <source>
        <dbReference type="Proteomes" id="UP000515165"/>
    </source>
</evidence>
<dbReference type="GeneID" id="113936009"/>
<proteinExistence type="predicted"/>
<accession>A0A6J2F0C6</accession>